<gene>
    <name evidence="1" type="ORF">M422DRAFT_49703</name>
</gene>
<evidence type="ECO:0000313" key="2">
    <source>
        <dbReference type="Proteomes" id="UP000054279"/>
    </source>
</evidence>
<dbReference type="HOGENOM" id="CLU_1653257_0_0_1"/>
<dbReference type="EMBL" id="KN837154">
    <property type="protein sequence ID" value="KIJ39127.1"/>
    <property type="molecule type" value="Genomic_DNA"/>
</dbReference>
<name>A0A0C9VC36_SPHS4</name>
<accession>A0A0C9VC36</accession>
<protein>
    <submittedName>
        <fullName evidence="1">Uncharacterized protein</fullName>
    </submittedName>
</protein>
<dbReference type="OrthoDB" id="3267196at2759"/>
<dbReference type="Proteomes" id="UP000054279">
    <property type="component" value="Unassembled WGS sequence"/>
</dbReference>
<dbReference type="AlphaFoldDB" id="A0A0C9VC36"/>
<keyword evidence="2" id="KW-1185">Reference proteome</keyword>
<reference evidence="1 2" key="1">
    <citation type="submission" date="2014-06" db="EMBL/GenBank/DDBJ databases">
        <title>Evolutionary Origins and Diversification of the Mycorrhizal Mutualists.</title>
        <authorList>
            <consortium name="DOE Joint Genome Institute"/>
            <consortium name="Mycorrhizal Genomics Consortium"/>
            <person name="Kohler A."/>
            <person name="Kuo A."/>
            <person name="Nagy L.G."/>
            <person name="Floudas D."/>
            <person name="Copeland A."/>
            <person name="Barry K.W."/>
            <person name="Cichocki N."/>
            <person name="Veneault-Fourrey C."/>
            <person name="LaButti K."/>
            <person name="Lindquist E.A."/>
            <person name="Lipzen A."/>
            <person name="Lundell T."/>
            <person name="Morin E."/>
            <person name="Murat C."/>
            <person name="Riley R."/>
            <person name="Ohm R."/>
            <person name="Sun H."/>
            <person name="Tunlid A."/>
            <person name="Henrissat B."/>
            <person name="Grigoriev I.V."/>
            <person name="Hibbett D.S."/>
            <person name="Martin F."/>
        </authorList>
    </citation>
    <scope>NUCLEOTIDE SEQUENCE [LARGE SCALE GENOMIC DNA]</scope>
    <source>
        <strain evidence="1 2">SS14</strain>
    </source>
</reference>
<evidence type="ECO:0000313" key="1">
    <source>
        <dbReference type="EMBL" id="KIJ39127.1"/>
    </source>
</evidence>
<proteinExistence type="predicted"/>
<sequence length="160" mass="18154">MYLAANRVQISKKVWVDGVINVTEVMESWPISNDGKTYAYIVDLSGSTTEFKDLAGENLSMSSIIKNACTDGWEGGTGGHKSRPTTVFALDGELCQRSSQKCRGSFLCSLRNPKLWEGYEHWKHDFEPFRELFHQDMEQNAAEHESPLGYAVRRIYDLLL</sequence>
<organism evidence="1 2">
    <name type="scientific">Sphaerobolus stellatus (strain SS14)</name>
    <dbReference type="NCBI Taxonomy" id="990650"/>
    <lineage>
        <taxon>Eukaryota</taxon>
        <taxon>Fungi</taxon>
        <taxon>Dikarya</taxon>
        <taxon>Basidiomycota</taxon>
        <taxon>Agaricomycotina</taxon>
        <taxon>Agaricomycetes</taxon>
        <taxon>Phallomycetidae</taxon>
        <taxon>Geastrales</taxon>
        <taxon>Sphaerobolaceae</taxon>
        <taxon>Sphaerobolus</taxon>
    </lineage>
</organism>